<feature type="transmembrane region" description="Helical" evidence="1">
    <location>
        <begin position="14"/>
        <end position="35"/>
    </location>
</feature>
<comment type="caution">
    <text evidence="2">The sequence shown here is derived from an EMBL/GenBank/DDBJ whole genome shotgun (WGS) entry which is preliminary data.</text>
</comment>
<dbReference type="EMBL" id="JBHUMM010000023">
    <property type="protein sequence ID" value="MFD2672074.1"/>
    <property type="molecule type" value="Genomic_DNA"/>
</dbReference>
<reference evidence="3" key="1">
    <citation type="journal article" date="2019" name="Int. J. Syst. Evol. Microbiol.">
        <title>The Global Catalogue of Microorganisms (GCM) 10K type strain sequencing project: providing services to taxonomists for standard genome sequencing and annotation.</title>
        <authorList>
            <consortium name="The Broad Institute Genomics Platform"/>
            <consortium name="The Broad Institute Genome Sequencing Center for Infectious Disease"/>
            <person name="Wu L."/>
            <person name="Ma J."/>
        </authorList>
    </citation>
    <scope>NUCLEOTIDE SEQUENCE [LARGE SCALE GENOMIC DNA]</scope>
    <source>
        <strain evidence="3">KCTC 33676</strain>
    </source>
</reference>
<proteinExistence type="predicted"/>
<sequence>MEKPNNRKTTPMKAIGYVSAISADLLVCMAAGYVGGRYISSWLNQQIWTALGTIAGLLLGIVSVIILIIRFLRDNP</sequence>
<dbReference type="Pfam" id="PF09527">
    <property type="entry name" value="ATPase_gene1"/>
    <property type="match status" value="1"/>
</dbReference>
<name>A0ABW5RCF0_9BACL</name>
<evidence type="ECO:0000313" key="2">
    <source>
        <dbReference type="EMBL" id="MFD2672074.1"/>
    </source>
</evidence>
<feature type="transmembrane region" description="Helical" evidence="1">
    <location>
        <begin position="47"/>
        <end position="72"/>
    </location>
</feature>
<organism evidence="2 3">
    <name type="scientific">Marinicrinis sediminis</name>
    <dbReference type="NCBI Taxonomy" id="1652465"/>
    <lineage>
        <taxon>Bacteria</taxon>
        <taxon>Bacillati</taxon>
        <taxon>Bacillota</taxon>
        <taxon>Bacilli</taxon>
        <taxon>Bacillales</taxon>
        <taxon>Paenibacillaceae</taxon>
    </lineage>
</organism>
<dbReference type="Proteomes" id="UP001597497">
    <property type="component" value="Unassembled WGS sequence"/>
</dbReference>
<keyword evidence="1" id="KW-0812">Transmembrane</keyword>
<dbReference type="InterPro" id="IPR032820">
    <property type="entry name" value="ATPase_put"/>
</dbReference>
<dbReference type="RefSeq" id="WP_379929571.1">
    <property type="nucleotide sequence ID" value="NZ_JBHUMM010000023.1"/>
</dbReference>
<protein>
    <submittedName>
        <fullName evidence="2">AtpZ/AtpI family protein</fullName>
    </submittedName>
</protein>
<keyword evidence="1" id="KW-0472">Membrane</keyword>
<keyword evidence="1" id="KW-1133">Transmembrane helix</keyword>
<gene>
    <name evidence="2" type="ORF">ACFSUC_10700</name>
</gene>
<evidence type="ECO:0000313" key="3">
    <source>
        <dbReference type="Proteomes" id="UP001597497"/>
    </source>
</evidence>
<keyword evidence="3" id="KW-1185">Reference proteome</keyword>
<evidence type="ECO:0000256" key="1">
    <source>
        <dbReference type="SAM" id="Phobius"/>
    </source>
</evidence>
<accession>A0ABW5RCF0</accession>